<protein>
    <submittedName>
        <fullName evidence="2">Diguanylate cyclase (GGDEF) domain-containing protein</fullName>
    </submittedName>
</protein>
<dbReference type="eggNOG" id="COG2199">
    <property type="taxonomic scope" value="Bacteria"/>
</dbReference>
<dbReference type="InterPro" id="IPR029787">
    <property type="entry name" value="Nucleotide_cyclase"/>
</dbReference>
<reference evidence="3" key="1">
    <citation type="journal article" date="2013" name="Proc. Natl. Acad. Sci. U.S.A.">
        <title>Improving the coverage of the cyanobacterial phylum using diversity-driven genome sequencing.</title>
        <authorList>
            <person name="Shih P.M."/>
            <person name="Wu D."/>
            <person name="Latifi A."/>
            <person name="Axen S.D."/>
            <person name="Fewer D.P."/>
            <person name="Talla E."/>
            <person name="Calteau A."/>
            <person name="Cai F."/>
            <person name="Tandeau de Marsac N."/>
            <person name="Rippka R."/>
            <person name="Herdman M."/>
            <person name="Sivonen K."/>
            <person name="Coursin T."/>
            <person name="Laurent T."/>
            <person name="Goodwin L."/>
            <person name="Nolan M."/>
            <person name="Davenport K.W."/>
            <person name="Han C.S."/>
            <person name="Rubin E.M."/>
            <person name="Eisen J.A."/>
            <person name="Woyke T."/>
            <person name="Gugger M."/>
            <person name="Kerfeld C.A."/>
        </authorList>
    </citation>
    <scope>NUCLEOTIDE SEQUENCE [LARGE SCALE GENOMIC DNA]</scope>
    <source>
        <strain evidence="3">ATCC 27147 / PCC 6307</strain>
    </source>
</reference>
<dbReference type="SUPFAM" id="SSF55073">
    <property type="entry name" value="Nucleotide cyclase"/>
    <property type="match status" value="1"/>
</dbReference>
<dbReference type="eggNOG" id="COG2203">
    <property type="taxonomic scope" value="Bacteria"/>
</dbReference>
<dbReference type="PANTHER" id="PTHR43102">
    <property type="entry name" value="SLR1143 PROTEIN"/>
    <property type="match status" value="1"/>
</dbReference>
<dbReference type="EMBL" id="CP003495">
    <property type="protein sequence ID" value="AFY27925.1"/>
    <property type="molecule type" value="Genomic_DNA"/>
</dbReference>
<dbReference type="RefSeq" id="WP_015108379.1">
    <property type="nucleotide sequence ID" value="NC_019675.1"/>
</dbReference>
<accession>K9P4A8</accession>
<dbReference type="Proteomes" id="UP000010388">
    <property type="component" value="Chromosome"/>
</dbReference>
<dbReference type="Pfam" id="PF01590">
    <property type="entry name" value="GAF"/>
    <property type="match status" value="1"/>
</dbReference>
<feature type="domain" description="GGDEF" evidence="1">
    <location>
        <begin position="194"/>
        <end position="329"/>
    </location>
</feature>
<dbReference type="KEGG" id="cgc:Cyagr_0737"/>
<dbReference type="STRING" id="292564.Cyagr_0737"/>
<sequence length="329" mass="37227">MLAPPAPADEQERLSQLRSLGILDTPPEERFDRVTRMARRIFDVPIALVSLVDENRQWFKACFGLEVRETERRISFCGHTILNKEALVIEDTWKDVRFADNPLVTGAPNIRFYAGHPLHTLGGQAVGTLCIIDREPRRFDQDDLAMLSDMAGLVEREIMAVQLAICDELTRISNRCGFLTLGKYSLDLCRRQLFPAMMIFFDLDRFKSINDNYGHAEGDRALKLFAEQMRESFRTSDLFARLGGDEFVALLTNMNLDAIHALISRFDAALQERCTSLGLPYSIDFSYGTVAFEPFKHSCVEDMLMDADRAMYTDKFSKPRCSAGVPSGG</sequence>
<evidence type="ECO:0000313" key="2">
    <source>
        <dbReference type="EMBL" id="AFY27925.1"/>
    </source>
</evidence>
<dbReference type="InterPro" id="IPR029016">
    <property type="entry name" value="GAF-like_dom_sf"/>
</dbReference>
<dbReference type="PROSITE" id="PS50887">
    <property type="entry name" value="GGDEF"/>
    <property type="match status" value="1"/>
</dbReference>
<dbReference type="Pfam" id="PF00990">
    <property type="entry name" value="GGDEF"/>
    <property type="match status" value="1"/>
</dbReference>
<proteinExistence type="predicted"/>
<dbReference type="AlphaFoldDB" id="K9P4A8"/>
<dbReference type="Gene3D" id="3.30.450.40">
    <property type="match status" value="1"/>
</dbReference>
<dbReference type="NCBIfam" id="TIGR00254">
    <property type="entry name" value="GGDEF"/>
    <property type="match status" value="1"/>
</dbReference>
<dbReference type="InterPro" id="IPR043128">
    <property type="entry name" value="Rev_trsase/Diguanyl_cyclase"/>
</dbReference>
<organism evidence="2 3">
    <name type="scientific">Cyanobium gracile (strain ATCC 27147 / PCC 6307)</name>
    <dbReference type="NCBI Taxonomy" id="292564"/>
    <lineage>
        <taxon>Bacteria</taxon>
        <taxon>Bacillati</taxon>
        <taxon>Cyanobacteriota</taxon>
        <taxon>Cyanophyceae</taxon>
        <taxon>Synechococcales</taxon>
        <taxon>Prochlorococcaceae</taxon>
        <taxon>Cyanobium</taxon>
    </lineage>
</organism>
<gene>
    <name evidence="2" type="ordered locus">Cyagr_0737</name>
</gene>
<dbReference type="InterPro" id="IPR003018">
    <property type="entry name" value="GAF"/>
</dbReference>
<dbReference type="SMART" id="SM00267">
    <property type="entry name" value="GGDEF"/>
    <property type="match status" value="1"/>
</dbReference>
<evidence type="ECO:0000313" key="3">
    <source>
        <dbReference type="Proteomes" id="UP000010388"/>
    </source>
</evidence>
<dbReference type="CDD" id="cd01949">
    <property type="entry name" value="GGDEF"/>
    <property type="match status" value="1"/>
</dbReference>
<dbReference type="PANTHER" id="PTHR43102:SF2">
    <property type="entry name" value="GAF DOMAIN-CONTAINING PROTEIN"/>
    <property type="match status" value="1"/>
</dbReference>
<dbReference type="InterPro" id="IPR000160">
    <property type="entry name" value="GGDEF_dom"/>
</dbReference>
<dbReference type="Gene3D" id="3.30.70.270">
    <property type="match status" value="1"/>
</dbReference>
<dbReference type="SMART" id="SM00065">
    <property type="entry name" value="GAF"/>
    <property type="match status" value="1"/>
</dbReference>
<name>K9P4A8_CYAGP</name>
<dbReference type="HOGENOM" id="CLU_000445_11_32_3"/>
<evidence type="ECO:0000259" key="1">
    <source>
        <dbReference type="PROSITE" id="PS50887"/>
    </source>
</evidence>
<dbReference type="OrthoDB" id="9812358at2"/>
<dbReference type="SUPFAM" id="SSF55781">
    <property type="entry name" value="GAF domain-like"/>
    <property type="match status" value="1"/>
</dbReference>